<dbReference type="Proteomes" id="UP000234882">
    <property type="component" value="Chromosome"/>
</dbReference>
<reference evidence="3" key="1">
    <citation type="submission" date="2017-12" db="EMBL/GenBank/DDBJ databases">
        <title>Genomic analysis of Paracoccus sp. CBA4604.</title>
        <authorList>
            <person name="Roh S.W."/>
            <person name="Kim J.Y."/>
            <person name="Kim J.S."/>
        </authorList>
    </citation>
    <scope>NUCLEOTIDE SEQUENCE [LARGE SCALE GENOMIC DNA]</scope>
    <source>
        <strain evidence="3">CBA4604</strain>
    </source>
</reference>
<dbReference type="Gene3D" id="3.40.50.1820">
    <property type="entry name" value="alpha/beta hydrolase"/>
    <property type="match status" value="1"/>
</dbReference>
<dbReference type="KEGG" id="paru:CYR75_14250"/>
<sequence length="268" mass="28062">MFTPRHSLQIDYRERAGTGPALVLLHGIGSNAESFAGLLPFLPMDWRVIAWNAPGYLGSAPLDTDWPMAADYAQALAGLLDRLDLDRVTLAGHSLGALMATAYAVAHPDRVSRLVLASPALGHGIALGATLSPAAQDRIDELARLGPQEFAKARAPRLVFRPQDNPDLLAAVEAGMAQVTSPGYAQASRMLASGRLLDDAARLAVPTDVIVGVEDVVTPPEGARRLYAAIPAPLRGQLTEVPAAGHALATQAPLAFAQAVAAQNTPVL</sequence>
<dbReference type="OrthoDB" id="9804723at2"/>
<keyword evidence="2" id="KW-0378">Hydrolase</keyword>
<organism evidence="2 3">
    <name type="scientific">Paracoccus jeotgali</name>
    <dbReference type="NCBI Taxonomy" id="2065379"/>
    <lineage>
        <taxon>Bacteria</taxon>
        <taxon>Pseudomonadati</taxon>
        <taxon>Pseudomonadota</taxon>
        <taxon>Alphaproteobacteria</taxon>
        <taxon>Rhodobacterales</taxon>
        <taxon>Paracoccaceae</taxon>
        <taxon>Paracoccus</taxon>
    </lineage>
</organism>
<dbReference type="SUPFAM" id="SSF53474">
    <property type="entry name" value="alpha/beta-Hydrolases"/>
    <property type="match status" value="1"/>
</dbReference>
<dbReference type="RefSeq" id="WP_101500640.1">
    <property type="nucleotide sequence ID" value="NZ_CP025583.1"/>
</dbReference>
<dbReference type="PANTHER" id="PTHR43798">
    <property type="entry name" value="MONOACYLGLYCEROL LIPASE"/>
    <property type="match status" value="1"/>
</dbReference>
<dbReference type="PRINTS" id="PR00111">
    <property type="entry name" value="ABHYDROLASE"/>
</dbReference>
<evidence type="ECO:0000313" key="3">
    <source>
        <dbReference type="Proteomes" id="UP000234882"/>
    </source>
</evidence>
<dbReference type="PANTHER" id="PTHR43798:SF33">
    <property type="entry name" value="HYDROLASE, PUTATIVE (AFU_ORTHOLOGUE AFUA_2G14860)-RELATED"/>
    <property type="match status" value="1"/>
</dbReference>
<name>A0A2K9MI39_9RHOB</name>
<gene>
    <name evidence="2" type="ORF">CYR75_14250</name>
</gene>
<dbReference type="InterPro" id="IPR029058">
    <property type="entry name" value="AB_hydrolase_fold"/>
</dbReference>
<keyword evidence="3" id="KW-1185">Reference proteome</keyword>
<proteinExistence type="predicted"/>
<dbReference type="Pfam" id="PF00561">
    <property type="entry name" value="Abhydrolase_1"/>
    <property type="match status" value="1"/>
</dbReference>
<protein>
    <submittedName>
        <fullName evidence="2">Alpha/beta hydrolase</fullName>
    </submittedName>
</protein>
<evidence type="ECO:0000259" key="1">
    <source>
        <dbReference type="Pfam" id="PF00561"/>
    </source>
</evidence>
<feature type="domain" description="AB hydrolase-1" evidence="1">
    <location>
        <begin position="20"/>
        <end position="248"/>
    </location>
</feature>
<accession>A0A2K9MI39</accession>
<evidence type="ECO:0000313" key="2">
    <source>
        <dbReference type="EMBL" id="AUM75298.1"/>
    </source>
</evidence>
<dbReference type="InterPro" id="IPR000073">
    <property type="entry name" value="AB_hydrolase_1"/>
</dbReference>
<dbReference type="AlphaFoldDB" id="A0A2K9MI39"/>
<dbReference type="EMBL" id="CP025583">
    <property type="protein sequence ID" value="AUM75298.1"/>
    <property type="molecule type" value="Genomic_DNA"/>
</dbReference>
<dbReference type="InterPro" id="IPR050266">
    <property type="entry name" value="AB_hydrolase_sf"/>
</dbReference>
<dbReference type="GO" id="GO:0016020">
    <property type="term" value="C:membrane"/>
    <property type="evidence" value="ECO:0007669"/>
    <property type="project" value="TreeGrafter"/>
</dbReference>
<dbReference type="GO" id="GO:0016787">
    <property type="term" value="F:hydrolase activity"/>
    <property type="evidence" value="ECO:0007669"/>
    <property type="project" value="UniProtKB-KW"/>
</dbReference>